<dbReference type="GeneID" id="69850370"/>
<gene>
    <name evidence="2" type="ORF">PREVCOP_05947</name>
</gene>
<dbReference type="HOGENOM" id="CLU_009583_11_7_10"/>
<dbReference type="SUPFAM" id="SSF53756">
    <property type="entry name" value="UDP-Glycosyltransferase/glycogen phosphorylase"/>
    <property type="match status" value="1"/>
</dbReference>
<accession>D1PFE0</accession>
<dbReference type="Gene3D" id="3.40.50.2000">
    <property type="entry name" value="Glycogen Phosphorylase B"/>
    <property type="match status" value="2"/>
</dbReference>
<protein>
    <submittedName>
        <fullName evidence="2">Glycosyltransferase, group 1 family protein</fullName>
        <ecNumber evidence="2">2.4.-.-</ecNumber>
    </submittedName>
</protein>
<feature type="compositionally biased region" description="Basic and acidic residues" evidence="1">
    <location>
        <begin position="209"/>
        <end position="229"/>
    </location>
</feature>
<dbReference type="GO" id="GO:0016757">
    <property type="term" value="F:glycosyltransferase activity"/>
    <property type="evidence" value="ECO:0007669"/>
    <property type="project" value="UniProtKB-KW"/>
</dbReference>
<comment type="caution">
    <text evidence="2">The sequence shown here is derived from an EMBL/GenBank/DDBJ whole genome shotgun (WGS) entry which is preliminary data.</text>
</comment>
<dbReference type="STRING" id="537011.PREVCOP_05947"/>
<dbReference type="PANTHER" id="PTHR12526">
    <property type="entry name" value="GLYCOSYLTRANSFERASE"/>
    <property type="match status" value="1"/>
</dbReference>
<dbReference type="EC" id="2.4.-.-" evidence="2"/>
<keyword evidence="3" id="KW-1185">Reference proteome</keyword>
<keyword evidence="2" id="KW-0328">Glycosyltransferase</keyword>
<keyword evidence="2" id="KW-0808">Transferase</keyword>
<dbReference type="PaxDb" id="537011-PREVCOP_05947"/>
<dbReference type="RefSeq" id="WP_006848629.1">
    <property type="nucleotide sequence ID" value="NZ_CP085933.1"/>
</dbReference>
<sequence length="417" mass="47787">MNILFLTMSSGLRNVSASGIYTDLMRKFRDKGHEVYIIYPNERRTGLPTAVEVNNGVHCLGVRTLNVTKTSIIEKGVGQLLLEDLFMRAMNRYFGNVRFDLILYSTPPITFNKVIKAAKRRNPEAMTYLLLKDIFPQNAVDLGMMTKSGVKGMLYKMFRKKEKELYRISDYIGCMSPANVRFVLEHNPEVKAEKVEIAPNSYDVPSGDEETKSQRDEKTKGRRDEETKSIREKYGLPTDKPIFIYGGNMGKPQGIPFLVECMRAVKDREDCHFVIVGDGTEYPKLEAFVNECRPKAVSVFRRLPKEDYDRLADACDVGLIFLDYRFTIPNYPSRLLPYLMSRKPIIACTDPNCDTGALAEQNGYGFYCPSNSVEAFVKTIDRMLASDIRQMGENGYQFFLDNYTTEHTFRAIMNHFY</sequence>
<proteinExistence type="predicted"/>
<evidence type="ECO:0000313" key="2">
    <source>
        <dbReference type="EMBL" id="EFB34513.1"/>
    </source>
</evidence>
<name>D1PFE0_9BACT</name>
<organism evidence="2 3">
    <name type="scientific">Segatella copri DSM 18205</name>
    <dbReference type="NCBI Taxonomy" id="537011"/>
    <lineage>
        <taxon>Bacteria</taxon>
        <taxon>Pseudomonadati</taxon>
        <taxon>Bacteroidota</taxon>
        <taxon>Bacteroidia</taxon>
        <taxon>Bacteroidales</taxon>
        <taxon>Prevotellaceae</taxon>
        <taxon>Segatella</taxon>
    </lineage>
</organism>
<dbReference type="Proteomes" id="UP000004477">
    <property type="component" value="Unassembled WGS sequence"/>
</dbReference>
<feature type="region of interest" description="Disordered" evidence="1">
    <location>
        <begin position="195"/>
        <end position="229"/>
    </location>
</feature>
<dbReference type="Pfam" id="PF00534">
    <property type="entry name" value="Glycos_transf_1"/>
    <property type="match status" value="1"/>
</dbReference>
<dbReference type="OrthoDB" id="9811902at2"/>
<dbReference type="CAZy" id="GT4">
    <property type="family name" value="Glycosyltransferase Family 4"/>
</dbReference>
<dbReference type="AlphaFoldDB" id="D1PFE0"/>
<reference evidence="2" key="1">
    <citation type="submission" date="2009-11" db="EMBL/GenBank/DDBJ databases">
        <authorList>
            <person name="Weinstock G."/>
            <person name="Sodergren E."/>
            <person name="Clifton S."/>
            <person name="Fulton L."/>
            <person name="Fulton B."/>
            <person name="Courtney L."/>
            <person name="Fronick C."/>
            <person name="Harrison M."/>
            <person name="Strong C."/>
            <person name="Farmer C."/>
            <person name="Delahaunty K."/>
            <person name="Markovic C."/>
            <person name="Hall O."/>
            <person name="Minx P."/>
            <person name="Tomlinson C."/>
            <person name="Mitreva M."/>
            <person name="Nelson J."/>
            <person name="Hou S."/>
            <person name="Wollam A."/>
            <person name="Pepin K.H."/>
            <person name="Johnson M."/>
            <person name="Bhonagiri V."/>
            <person name="Nash W.E."/>
            <person name="Warren W."/>
            <person name="Chinwalla A."/>
            <person name="Mardis E.R."/>
            <person name="Wilson R.K."/>
        </authorList>
    </citation>
    <scope>NUCLEOTIDE SEQUENCE [LARGE SCALE GENOMIC DNA]</scope>
    <source>
        <strain evidence="2">DSM 18205</strain>
    </source>
</reference>
<dbReference type="InterPro" id="IPR001296">
    <property type="entry name" value="Glyco_trans_1"/>
</dbReference>
<dbReference type="CDD" id="cd03794">
    <property type="entry name" value="GT4_WbuB-like"/>
    <property type="match status" value="1"/>
</dbReference>
<evidence type="ECO:0000256" key="1">
    <source>
        <dbReference type="SAM" id="MobiDB-lite"/>
    </source>
</evidence>
<dbReference type="EMBL" id="ACBX02000035">
    <property type="protein sequence ID" value="EFB34513.1"/>
    <property type="molecule type" value="Genomic_DNA"/>
</dbReference>
<evidence type="ECO:0000313" key="3">
    <source>
        <dbReference type="Proteomes" id="UP000004477"/>
    </source>
</evidence>